<dbReference type="PROSITE" id="PS00636">
    <property type="entry name" value="DNAJ_1"/>
    <property type="match status" value="1"/>
</dbReference>
<dbReference type="AlphaFoldDB" id="B3PMD7"/>
<keyword evidence="4 8" id="KW-0862">Zinc</keyword>
<dbReference type="PROSITE" id="PS51188">
    <property type="entry name" value="ZF_CR"/>
    <property type="match status" value="1"/>
</dbReference>
<dbReference type="GO" id="GO:0031072">
    <property type="term" value="F:heat shock protein binding"/>
    <property type="evidence" value="ECO:0007669"/>
    <property type="project" value="InterPro"/>
</dbReference>
<dbReference type="FunFam" id="2.10.230.10:FF:000002">
    <property type="entry name" value="Molecular chaperone DnaJ"/>
    <property type="match status" value="1"/>
</dbReference>
<evidence type="ECO:0000259" key="10">
    <source>
        <dbReference type="PROSITE" id="PS50076"/>
    </source>
</evidence>
<feature type="binding site" evidence="8">
    <location>
        <position position="157"/>
    </location>
    <ligand>
        <name>Zn(2+)</name>
        <dbReference type="ChEBI" id="CHEBI:29105"/>
        <label>1</label>
    </ligand>
</feature>
<keyword evidence="8 12" id="KW-0346">Stress response</keyword>
<dbReference type="GO" id="GO:0005737">
    <property type="term" value="C:cytoplasm"/>
    <property type="evidence" value="ECO:0007669"/>
    <property type="project" value="UniProtKB-SubCell"/>
</dbReference>
<dbReference type="PROSITE" id="PS50076">
    <property type="entry name" value="DNAJ_2"/>
    <property type="match status" value="1"/>
</dbReference>
<dbReference type="NCBIfam" id="NF008035">
    <property type="entry name" value="PRK10767.1"/>
    <property type="match status" value="1"/>
</dbReference>
<dbReference type="Proteomes" id="UP000008812">
    <property type="component" value="Chromosome"/>
</dbReference>
<evidence type="ECO:0000256" key="5">
    <source>
        <dbReference type="ARBA" id="ARBA00023186"/>
    </source>
</evidence>
<comment type="caution">
    <text evidence="8">Lacks conserved residue(s) required for the propagation of feature annotation.</text>
</comment>
<dbReference type="SUPFAM" id="SSF46565">
    <property type="entry name" value="Chaperone J-domain"/>
    <property type="match status" value="1"/>
</dbReference>
<keyword evidence="2 8" id="KW-0677">Repeat</keyword>
<keyword evidence="8" id="KW-0235">DNA replication</keyword>
<dbReference type="PANTHER" id="PTHR43096">
    <property type="entry name" value="DNAJ HOMOLOG 1, MITOCHONDRIAL-RELATED"/>
    <property type="match status" value="1"/>
</dbReference>
<dbReference type="HOGENOM" id="CLU_017633_0_7_14"/>
<evidence type="ECO:0000256" key="3">
    <source>
        <dbReference type="ARBA" id="ARBA00022771"/>
    </source>
</evidence>
<dbReference type="InterPro" id="IPR036410">
    <property type="entry name" value="HSP_DnaJ_Cys-rich_dom_sf"/>
</dbReference>
<feature type="binding site" evidence="8">
    <location>
        <position position="193"/>
    </location>
    <ligand>
        <name>Zn(2+)</name>
        <dbReference type="ChEBI" id="CHEBI:29105"/>
        <label>2</label>
    </ligand>
</feature>
<reference evidence="12 13" key="1">
    <citation type="journal article" date="2008" name="Infect. Immun.">
        <title>Genome of Mycoplasma arthritidis.</title>
        <authorList>
            <person name="Dybvig K."/>
            <person name="Zuhua C."/>
            <person name="Lao P."/>
            <person name="Jordan D.S."/>
            <person name="French C.T."/>
            <person name="Tu A.H."/>
            <person name="Loraine A.E."/>
        </authorList>
    </citation>
    <scope>NUCLEOTIDE SEQUENCE [LARGE SCALE GENOMIC DNA]</scope>
    <source>
        <strain evidence="12 13">158L3-1</strain>
    </source>
</reference>
<dbReference type="Pfam" id="PF00684">
    <property type="entry name" value="DnaJ_CXXCXGXG"/>
    <property type="match status" value="1"/>
</dbReference>
<dbReference type="InterPro" id="IPR012724">
    <property type="entry name" value="DnaJ"/>
</dbReference>
<comment type="function">
    <text evidence="8">Participates actively in the response to hyperosmotic and heat shock by preventing the aggregation of stress-denatured proteins and by disaggregating proteins, also in an autonomous, DnaK-independent fashion. Unfolded proteins bind initially to DnaJ; upon interaction with the DnaJ-bound protein, DnaK hydrolyzes its bound ATP, resulting in the formation of a stable complex. GrpE releases ADP from DnaK; ATP binding to DnaK triggers the release of the substrate protein, thus completing the reaction cycle. Several rounds of ATP-dependent interactions between DnaJ, DnaK and GrpE are required for fully efficient folding. Also involved, together with DnaK and GrpE, in the DNA replication of plasmids through activation of initiation proteins.</text>
</comment>
<dbReference type="eggNOG" id="COG0484">
    <property type="taxonomic scope" value="Bacteria"/>
</dbReference>
<keyword evidence="1 8" id="KW-0479">Metal-binding</keyword>
<feature type="binding site" evidence="8">
    <location>
        <position position="207"/>
    </location>
    <ligand>
        <name>Zn(2+)</name>
        <dbReference type="ChEBI" id="CHEBI:29105"/>
        <label>1</label>
    </ligand>
</feature>
<comment type="cofactor">
    <cofactor evidence="8">
        <name>Zn(2+)</name>
        <dbReference type="ChEBI" id="CHEBI:29105"/>
    </cofactor>
    <text evidence="8">Binds 2 Zn(2+) ions per monomer.</text>
</comment>
<evidence type="ECO:0000256" key="6">
    <source>
        <dbReference type="ARBA" id="ARBA00061004"/>
    </source>
</evidence>
<dbReference type="InterPro" id="IPR002939">
    <property type="entry name" value="DnaJ_C"/>
</dbReference>
<feature type="domain" description="J" evidence="10">
    <location>
        <begin position="8"/>
        <end position="72"/>
    </location>
</feature>
<evidence type="ECO:0000256" key="2">
    <source>
        <dbReference type="ARBA" id="ARBA00022737"/>
    </source>
</evidence>
<feature type="binding site" evidence="8">
    <location>
        <position position="154"/>
    </location>
    <ligand>
        <name>Zn(2+)</name>
        <dbReference type="ChEBI" id="CHEBI:29105"/>
        <label>1</label>
    </ligand>
</feature>
<dbReference type="CDD" id="cd06257">
    <property type="entry name" value="DnaJ"/>
    <property type="match status" value="1"/>
</dbReference>
<dbReference type="RefSeq" id="WP_012498146.1">
    <property type="nucleotide sequence ID" value="NC_011025.1"/>
</dbReference>
<evidence type="ECO:0000256" key="4">
    <source>
        <dbReference type="ARBA" id="ARBA00022833"/>
    </source>
</evidence>
<comment type="domain">
    <text evidence="8">The J domain is necessary and sufficient to stimulate DnaK ATPase activity. Zinc center 1 plays an important role in the autonomous, DnaK-independent chaperone activity of DnaJ. Zinc center 2 is essential for interaction with DnaK and for DnaJ activity.</text>
</comment>
<dbReference type="Pfam" id="PF00226">
    <property type="entry name" value="DnaJ"/>
    <property type="match status" value="1"/>
</dbReference>
<keyword evidence="8" id="KW-0963">Cytoplasm</keyword>
<feature type="zinc finger region" description="CR-type" evidence="9">
    <location>
        <begin position="141"/>
        <end position="219"/>
    </location>
</feature>
<evidence type="ECO:0000313" key="13">
    <source>
        <dbReference type="Proteomes" id="UP000008812"/>
    </source>
</evidence>
<dbReference type="GO" id="GO:0042026">
    <property type="term" value="P:protein refolding"/>
    <property type="evidence" value="ECO:0007669"/>
    <property type="project" value="TreeGrafter"/>
</dbReference>
<evidence type="ECO:0000313" key="12">
    <source>
        <dbReference type="EMBL" id="ACF07189.1"/>
    </source>
</evidence>
<dbReference type="CDD" id="cd10719">
    <property type="entry name" value="DnaJ_zf"/>
    <property type="match status" value="1"/>
</dbReference>
<dbReference type="GO" id="GO:0005524">
    <property type="term" value="F:ATP binding"/>
    <property type="evidence" value="ECO:0007669"/>
    <property type="project" value="InterPro"/>
</dbReference>
<dbReference type="SMART" id="SM00271">
    <property type="entry name" value="DnaJ"/>
    <property type="match status" value="1"/>
</dbReference>
<dbReference type="Gene3D" id="2.10.230.10">
    <property type="entry name" value="Heat shock protein DnaJ, cysteine-rich domain"/>
    <property type="match status" value="1"/>
</dbReference>
<feature type="binding site" evidence="8">
    <location>
        <position position="196"/>
    </location>
    <ligand>
        <name>Zn(2+)</name>
        <dbReference type="ChEBI" id="CHEBI:29105"/>
        <label>2</label>
    </ligand>
</feature>
<dbReference type="SUPFAM" id="SSF49493">
    <property type="entry name" value="HSP40/DnaJ peptide-binding domain"/>
    <property type="match status" value="2"/>
</dbReference>
<name>B3PMD7_META1</name>
<dbReference type="GO" id="GO:0051082">
    <property type="term" value="F:unfolded protein binding"/>
    <property type="evidence" value="ECO:0007669"/>
    <property type="project" value="UniProtKB-UniRule"/>
</dbReference>
<dbReference type="STRING" id="243272.MARTH_orf297"/>
<comment type="subunit">
    <text evidence="8">Homodimer.</text>
</comment>
<keyword evidence="13" id="KW-1185">Reference proteome</keyword>
<evidence type="ECO:0000256" key="7">
    <source>
        <dbReference type="ARBA" id="ARBA00067609"/>
    </source>
</evidence>
<feature type="binding site" evidence="8">
    <location>
        <position position="210"/>
    </location>
    <ligand>
        <name>Zn(2+)</name>
        <dbReference type="ChEBI" id="CHEBI:29105"/>
        <label>1</label>
    </ligand>
</feature>
<dbReference type="HAMAP" id="MF_01152">
    <property type="entry name" value="DnaJ"/>
    <property type="match status" value="1"/>
</dbReference>
<feature type="binding site" evidence="8">
    <location>
        <position position="174"/>
    </location>
    <ligand>
        <name>Zn(2+)</name>
        <dbReference type="ChEBI" id="CHEBI:29105"/>
        <label>2</label>
    </ligand>
</feature>
<evidence type="ECO:0000256" key="1">
    <source>
        <dbReference type="ARBA" id="ARBA00022723"/>
    </source>
</evidence>
<dbReference type="CDD" id="cd10747">
    <property type="entry name" value="DnaJ_C"/>
    <property type="match status" value="1"/>
</dbReference>
<keyword evidence="5 8" id="KW-0143">Chaperone</keyword>
<dbReference type="NCBIfam" id="TIGR02349">
    <property type="entry name" value="DnaJ_bact"/>
    <property type="match status" value="1"/>
</dbReference>
<comment type="subcellular location">
    <subcellularLocation>
        <location evidence="8">Cytoplasm</location>
    </subcellularLocation>
</comment>
<evidence type="ECO:0000259" key="11">
    <source>
        <dbReference type="PROSITE" id="PS51188"/>
    </source>
</evidence>
<dbReference type="SUPFAM" id="SSF57938">
    <property type="entry name" value="DnaJ/Hsp40 cysteine-rich domain"/>
    <property type="match status" value="1"/>
</dbReference>
<dbReference type="EMBL" id="CP001047">
    <property type="protein sequence ID" value="ACF07189.1"/>
    <property type="molecule type" value="Genomic_DNA"/>
</dbReference>
<dbReference type="GO" id="GO:0009408">
    <property type="term" value="P:response to heat"/>
    <property type="evidence" value="ECO:0007669"/>
    <property type="project" value="InterPro"/>
</dbReference>
<dbReference type="InterPro" id="IPR001623">
    <property type="entry name" value="DnaJ_domain"/>
</dbReference>
<feature type="binding site" evidence="8">
    <location>
        <position position="171"/>
    </location>
    <ligand>
        <name>Zn(2+)</name>
        <dbReference type="ChEBI" id="CHEBI:29105"/>
        <label>2</label>
    </ligand>
</feature>
<evidence type="ECO:0000256" key="8">
    <source>
        <dbReference type="HAMAP-Rule" id="MF_01152"/>
    </source>
</evidence>
<sequence>MSDKQKRDYYEVLGVSKNATEKEIKSAYRKLAMQYHPDRNKEQGAEEKFKEATEAYEVLSDAEKRAKYDKYGHGAFDQSSFQYSDDLFGDIFKSFRDSFTSGGFGSGTFEDLFGFGRSSRNTRGEDLESTVTIEFLDAIFGKEVKLKLNKSTICSNCNGSGANSPSDVIVCSKCNGHGQVTKKMGFFSTVTTCPQCGGTGKTIKNVCHVCHGSTYETKQVIETVKIPAGVQNMQRIVVKGYGMPSNHGGKPGDLYISINIKPHEYYERINDDIVLTVPVSIKSILLEEEIEIPTPYGRTKIKLKKDTKLDAVIKLSNYGFSILNSKKRGDLVVVLKPYIPSLDKEASEELKIIFAKNEDNQYKKWLDKF</sequence>
<organism evidence="12 13">
    <name type="scientific">Metamycoplasma arthritidis (strain 158L3-1)</name>
    <name type="common">Mycoplasma arthritidis</name>
    <dbReference type="NCBI Taxonomy" id="243272"/>
    <lineage>
        <taxon>Bacteria</taxon>
        <taxon>Bacillati</taxon>
        <taxon>Mycoplasmatota</taxon>
        <taxon>Mycoplasmoidales</taxon>
        <taxon>Metamycoplasmataceae</taxon>
        <taxon>Metamycoplasma</taxon>
    </lineage>
</organism>
<dbReference type="GO" id="GO:0006260">
    <property type="term" value="P:DNA replication"/>
    <property type="evidence" value="ECO:0007669"/>
    <property type="project" value="UniProtKB-KW"/>
</dbReference>
<dbReference type="Gene3D" id="1.10.287.110">
    <property type="entry name" value="DnaJ domain"/>
    <property type="match status" value="1"/>
</dbReference>
<feature type="domain" description="CR-type" evidence="11">
    <location>
        <begin position="141"/>
        <end position="219"/>
    </location>
</feature>
<dbReference type="InterPro" id="IPR036869">
    <property type="entry name" value="J_dom_sf"/>
</dbReference>
<dbReference type="GO" id="GO:0008270">
    <property type="term" value="F:zinc ion binding"/>
    <property type="evidence" value="ECO:0007669"/>
    <property type="project" value="UniProtKB-UniRule"/>
</dbReference>
<accession>B3PMD7</accession>
<dbReference type="PRINTS" id="PR00625">
    <property type="entry name" value="JDOMAIN"/>
</dbReference>
<dbReference type="InterPro" id="IPR001305">
    <property type="entry name" value="HSP_DnaJ_Cys-rich_dom"/>
</dbReference>
<dbReference type="Gene3D" id="2.60.260.20">
    <property type="entry name" value="Urease metallochaperone UreE, N-terminal domain"/>
    <property type="match status" value="2"/>
</dbReference>
<evidence type="ECO:0000256" key="9">
    <source>
        <dbReference type="PROSITE-ProRule" id="PRU00546"/>
    </source>
</evidence>
<gene>
    <name evidence="8 12" type="primary">dnaJ</name>
    <name evidence="12" type="ordered locus">MARTH_orf297</name>
</gene>
<dbReference type="InterPro" id="IPR018253">
    <property type="entry name" value="DnaJ_domain_CS"/>
</dbReference>
<dbReference type="Pfam" id="PF01556">
    <property type="entry name" value="DnaJ_C"/>
    <property type="match status" value="1"/>
</dbReference>
<protein>
    <recommendedName>
        <fullName evidence="7 8">Chaperone protein DnaJ</fullName>
    </recommendedName>
</protein>
<dbReference type="KEGG" id="mat:MARTH_orf297"/>
<comment type="similarity">
    <text evidence="6 8">Belongs to the DnaJ family.</text>
</comment>
<keyword evidence="3 8" id="KW-0863">Zinc-finger</keyword>
<dbReference type="PANTHER" id="PTHR43096:SF52">
    <property type="entry name" value="DNAJ HOMOLOG 1, MITOCHONDRIAL-RELATED"/>
    <property type="match status" value="1"/>
</dbReference>
<dbReference type="InterPro" id="IPR008971">
    <property type="entry name" value="HSP40/DnaJ_pept-bd"/>
</dbReference>
<proteinExistence type="inferred from homology"/>